<keyword evidence="2" id="KW-1185">Reference proteome</keyword>
<reference evidence="1 2" key="1">
    <citation type="submission" date="2013-12" db="EMBL/GenBank/DDBJ databases">
        <title>Draft genome of the parsitic nematode Ancylostoma duodenale.</title>
        <authorList>
            <person name="Mitreva M."/>
        </authorList>
    </citation>
    <scope>NUCLEOTIDE SEQUENCE [LARGE SCALE GENOMIC DNA]</scope>
    <source>
        <strain evidence="1 2">Zhejiang</strain>
    </source>
</reference>
<dbReference type="EMBL" id="KN795978">
    <property type="protein sequence ID" value="KIH42253.1"/>
    <property type="molecule type" value="Genomic_DNA"/>
</dbReference>
<dbReference type="AlphaFoldDB" id="A0A0C2BER9"/>
<dbReference type="Proteomes" id="UP000054047">
    <property type="component" value="Unassembled WGS sequence"/>
</dbReference>
<evidence type="ECO:0000313" key="2">
    <source>
        <dbReference type="Proteomes" id="UP000054047"/>
    </source>
</evidence>
<sequence length="134" mass="14913">MGLSISLVSTQQEKVWYHKCGNPKCRNTKDLSEGGCTIWYNEPKLLADIEEHLGQTIAIVDQAFQIPVDEFDGKIVYGAKRTNGIIRKIEIFQLKSYELIGLVTTFEGHAPQLAVSVAQLADLERALQSSYLAS</sequence>
<gene>
    <name evidence="1" type="ORF">ANCDUO_27764</name>
</gene>
<dbReference type="OrthoDB" id="1735at2759"/>
<protein>
    <submittedName>
        <fullName evidence="1">Uncharacterized protein</fullName>
    </submittedName>
</protein>
<proteinExistence type="predicted"/>
<name>A0A0C2BER9_9BILA</name>
<feature type="non-terminal residue" evidence="1">
    <location>
        <position position="134"/>
    </location>
</feature>
<evidence type="ECO:0000313" key="1">
    <source>
        <dbReference type="EMBL" id="KIH42253.1"/>
    </source>
</evidence>
<organism evidence="1 2">
    <name type="scientific">Ancylostoma duodenale</name>
    <dbReference type="NCBI Taxonomy" id="51022"/>
    <lineage>
        <taxon>Eukaryota</taxon>
        <taxon>Metazoa</taxon>
        <taxon>Ecdysozoa</taxon>
        <taxon>Nematoda</taxon>
        <taxon>Chromadorea</taxon>
        <taxon>Rhabditida</taxon>
        <taxon>Rhabditina</taxon>
        <taxon>Rhabditomorpha</taxon>
        <taxon>Strongyloidea</taxon>
        <taxon>Ancylostomatidae</taxon>
        <taxon>Ancylostomatinae</taxon>
        <taxon>Ancylostoma</taxon>
    </lineage>
</organism>
<accession>A0A0C2BER9</accession>